<dbReference type="PANTHER" id="PTHR12001:SF69">
    <property type="entry name" value="ALL TRANS-POLYPRENYL-DIPHOSPHATE SYNTHASE PDSS1"/>
    <property type="match status" value="1"/>
</dbReference>
<organism evidence="7 8">
    <name type="scientific">Euzebya pacifica</name>
    <dbReference type="NCBI Taxonomy" id="1608957"/>
    <lineage>
        <taxon>Bacteria</taxon>
        <taxon>Bacillati</taxon>
        <taxon>Actinomycetota</taxon>
        <taxon>Nitriliruptoria</taxon>
        <taxon>Euzebyales</taxon>
    </lineage>
</organism>
<dbReference type="EMBL" id="CP031165">
    <property type="protein sequence ID" value="AXV09209.1"/>
    <property type="molecule type" value="Genomic_DNA"/>
</dbReference>
<evidence type="ECO:0000256" key="6">
    <source>
        <dbReference type="RuleBase" id="RU004466"/>
    </source>
</evidence>
<dbReference type="CDD" id="cd00685">
    <property type="entry name" value="Trans_IPPS_HT"/>
    <property type="match status" value="1"/>
</dbReference>
<keyword evidence="4" id="KW-0479">Metal-binding</keyword>
<dbReference type="Gene3D" id="1.10.600.10">
    <property type="entry name" value="Farnesyl Diphosphate Synthase"/>
    <property type="match status" value="1"/>
</dbReference>
<sequence>MAISAAALDDLTAKGADRGVDLRPGLLAVEAQMRETVHATNPFVEDAARYLIDAGGKRFRPMLVLLSGMLGGAQATHPDLISGGVIVELVHLSTLYHDDVIDAADTRRGTPASHIKWSNTVAILTGDFLLARASELSATLGVEVTRVMARTIAELCEGQVLEVQGSLEAATHGAVRIPPSREHYMAVLDGKTASLIRASCRLGALLSGQGPNAVDTLTSFGTHLGLAFQLADDVLDIASMSTESGKVPGTDLREGVHTLPVLMALEDDGPDSPLAALLEDPTDANVDKALDILRVHPALERARQSARDEAAAATDALSELVVPAERQAALDGLRYLTAYAADRAS</sequence>
<dbReference type="SFLD" id="SFLDG01017">
    <property type="entry name" value="Polyprenyl_Transferase_Like"/>
    <property type="match status" value="1"/>
</dbReference>
<dbReference type="RefSeq" id="WP_114593428.1">
    <property type="nucleotide sequence ID" value="NZ_CAXIBR010000027.1"/>
</dbReference>
<keyword evidence="5" id="KW-0460">Magnesium</keyword>
<dbReference type="OrthoDB" id="4497239at2"/>
<dbReference type="KEGG" id="euz:DVS28_a4548"/>
<evidence type="ECO:0000313" key="7">
    <source>
        <dbReference type="EMBL" id="AXV09209.1"/>
    </source>
</evidence>
<dbReference type="GO" id="GO:0008299">
    <property type="term" value="P:isoprenoid biosynthetic process"/>
    <property type="evidence" value="ECO:0007669"/>
    <property type="project" value="InterPro"/>
</dbReference>
<protein>
    <submittedName>
        <fullName evidence="7">Octaprenyl diphosphate synthase</fullName>
    </submittedName>
</protein>
<dbReference type="SUPFAM" id="SSF48576">
    <property type="entry name" value="Terpenoid synthases"/>
    <property type="match status" value="1"/>
</dbReference>
<gene>
    <name evidence="7" type="ORF">DVS28_a4548</name>
</gene>
<comment type="similarity">
    <text evidence="2 6">Belongs to the FPP/GGPP synthase family.</text>
</comment>
<evidence type="ECO:0000256" key="1">
    <source>
        <dbReference type="ARBA" id="ARBA00001946"/>
    </source>
</evidence>
<evidence type="ECO:0000313" key="8">
    <source>
        <dbReference type="Proteomes" id="UP000264006"/>
    </source>
</evidence>
<evidence type="ECO:0000256" key="2">
    <source>
        <dbReference type="ARBA" id="ARBA00006706"/>
    </source>
</evidence>
<proteinExistence type="inferred from homology"/>
<dbReference type="InterPro" id="IPR008949">
    <property type="entry name" value="Isoprenoid_synthase_dom_sf"/>
</dbReference>
<evidence type="ECO:0000256" key="4">
    <source>
        <dbReference type="ARBA" id="ARBA00022723"/>
    </source>
</evidence>
<dbReference type="PROSITE" id="PS00444">
    <property type="entry name" value="POLYPRENYL_SYNTHASE_2"/>
    <property type="match status" value="1"/>
</dbReference>
<dbReference type="GO" id="GO:0004659">
    <property type="term" value="F:prenyltransferase activity"/>
    <property type="evidence" value="ECO:0007669"/>
    <property type="project" value="InterPro"/>
</dbReference>
<keyword evidence="8" id="KW-1185">Reference proteome</keyword>
<dbReference type="Pfam" id="PF00348">
    <property type="entry name" value="polyprenyl_synt"/>
    <property type="match status" value="1"/>
</dbReference>
<dbReference type="SFLD" id="SFLDS00005">
    <property type="entry name" value="Isoprenoid_Synthase_Type_I"/>
    <property type="match status" value="1"/>
</dbReference>
<dbReference type="InterPro" id="IPR000092">
    <property type="entry name" value="Polyprenyl_synt"/>
</dbReference>
<dbReference type="Proteomes" id="UP000264006">
    <property type="component" value="Chromosome"/>
</dbReference>
<dbReference type="AlphaFoldDB" id="A0A346Y412"/>
<evidence type="ECO:0000256" key="3">
    <source>
        <dbReference type="ARBA" id="ARBA00022679"/>
    </source>
</evidence>
<name>A0A346Y412_9ACTN</name>
<keyword evidence="3 6" id="KW-0808">Transferase</keyword>
<dbReference type="PANTHER" id="PTHR12001">
    <property type="entry name" value="GERANYLGERANYL PYROPHOSPHATE SYNTHASE"/>
    <property type="match status" value="1"/>
</dbReference>
<evidence type="ECO:0000256" key="5">
    <source>
        <dbReference type="ARBA" id="ARBA00022842"/>
    </source>
</evidence>
<dbReference type="GO" id="GO:0046872">
    <property type="term" value="F:metal ion binding"/>
    <property type="evidence" value="ECO:0007669"/>
    <property type="project" value="UniProtKB-KW"/>
</dbReference>
<reference evidence="7 8" key="1">
    <citation type="submission" date="2018-09" db="EMBL/GenBank/DDBJ databases">
        <title>Complete genome sequence of Euzebya sp. DY32-46 isolated from seawater of Pacific Ocean.</title>
        <authorList>
            <person name="Xu L."/>
            <person name="Wu Y.-H."/>
            <person name="Xu X.-W."/>
        </authorList>
    </citation>
    <scope>NUCLEOTIDE SEQUENCE [LARGE SCALE GENOMIC DNA]</scope>
    <source>
        <strain evidence="7 8">DY32-46</strain>
    </source>
</reference>
<accession>A0A346Y412</accession>
<dbReference type="InterPro" id="IPR033749">
    <property type="entry name" value="Polyprenyl_synt_CS"/>
</dbReference>
<comment type="cofactor">
    <cofactor evidence="1">
        <name>Mg(2+)</name>
        <dbReference type="ChEBI" id="CHEBI:18420"/>
    </cofactor>
</comment>